<evidence type="ECO:0000313" key="1">
    <source>
        <dbReference type="EMBL" id="KHJ91666.1"/>
    </source>
</evidence>
<protein>
    <recommendedName>
        <fullName evidence="3">Annexin</fullName>
    </recommendedName>
</protein>
<evidence type="ECO:0008006" key="3">
    <source>
        <dbReference type="Google" id="ProtNLM"/>
    </source>
</evidence>
<evidence type="ECO:0000313" key="2">
    <source>
        <dbReference type="Proteomes" id="UP000053660"/>
    </source>
</evidence>
<dbReference type="AlphaFoldDB" id="A0A0B1T6D2"/>
<keyword evidence="2" id="KW-1185">Reference proteome</keyword>
<proteinExistence type="predicted"/>
<dbReference type="OrthoDB" id="5791676at2759"/>
<organism evidence="1 2">
    <name type="scientific">Oesophagostomum dentatum</name>
    <name type="common">Nodular worm</name>
    <dbReference type="NCBI Taxonomy" id="61180"/>
    <lineage>
        <taxon>Eukaryota</taxon>
        <taxon>Metazoa</taxon>
        <taxon>Ecdysozoa</taxon>
        <taxon>Nematoda</taxon>
        <taxon>Chromadorea</taxon>
        <taxon>Rhabditida</taxon>
        <taxon>Rhabditina</taxon>
        <taxon>Rhabditomorpha</taxon>
        <taxon>Strongyloidea</taxon>
        <taxon>Strongylidae</taxon>
        <taxon>Oesophagostomum</taxon>
    </lineage>
</organism>
<sequence length="56" mass="6694">MGVDDEMTREAVIELLEAKQMADEKEVALRMRRIIRQLPDDVIEKLFQIYKNTFPR</sequence>
<dbReference type="Proteomes" id="UP000053660">
    <property type="component" value="Unassembled WGS sequence"/>
</dbReference>
<name>A0A0B1T6D2_OESDE</name>
<reference evidence="1 2" key="1">
    <citation type="submission" date="2014-03" db="EMBL/GenBank/DDBJ databases">
        <title>Draft genome of the hookworm Oesophagostomum dentatum.</title>
        <authorList>
            <person name="Mitreva M."/>
        </authorList>
    </citation>
    <scope>NUCLEOTIDE SEQUENCE [LARGE SCALE GENOMIC DNA]</scope>
    <source>
        <strain evidence="1 2">OD-Hann</strain>
    </source>
</reference>
<gene>
    <name evidence="1" type="ORF">OESDEN_08462</name>
</gene>
<accession>A0A0B1T6D2</accession>
<dbReference type="EMBL" id="KN551891">
    <property type="protein sequence ID" value="KHJ91666.1"/>
    <property type="molecule type" value="Genomic_DNA"/>
</dbReference>